<accession>A0A8J5CST6</accession>
<gene>
    <name evidence="2" type="ORF">GWK47_050442</name>
</gene>
<comment type="caution">
    <text evidence="2">The sequence shown here is derived from an EMBL/GenBank/DDBJ whole genome shotgun (WGS) entry which is preliminary data.</text>
</comment>
<dbReference type="EMBL" id="JACEEZ010014483">
    <property type="protein sequence ID" value="KAG0719445.1"/>
    <property type="molecule type" value="Genomic_DNA"/>
</dbReference>
<evidence type="ECO:0000313" key="2">
    <source>
        <dbReference type="EMBL" id="KAG0719445.1"/>
    </source>
</evidence>
<sequence>MGILTSLSAIGLSHMVLIPPVPMFQIARFKVNQFQRGENPMVQTLKKGNNREPKFIMCMMTSTRERAWWLIGHPECEITRASCPLKGRCSASFYFHHGIDKKTQTNGRQGGDRGSPLDLGEGRVPDLRSPNRQGEAPQPGGQVRVPSKNIGKGHPRPPG</sequence>
<dbReference type="AlphaFoldDB" id="A0A8J5CST6"/>
<dbReference type="OrthoDB" id="8044640at2759"/>
<dbReference type="Proteomes" id="UP000770661">
    <property type="component" value="Unassembled WGS sequence"/>
</dbReference>
<name>A0A8J5CST6_CHIOP</name>
<feature type="region of interest" description="Disordered" evidence="1">
    <location>
        <begin position="100"/>
        <end position="159"/>
    </location>
</feature>
<proteinExistence type="predicted"/>
<evidence type="ECO:0000313" key="3">
    <source>
        <dbReference type="Proteomes" id="UP000770661"/>
    </source>
</evidence>
<organism evidence="2 3">
    <name type="scientific">Chionoecetes opilio</name>
    <name type="common">Atlantic snow crab</name>
    <name type="synonym">Cancer opilio</name>
    <dbReference type="NCBI Taxonomy" id="41210"/>
    <lineage>
        <taxon>Eukaryota</taxon>
        <taxon>Metazoa</taxon>
        <taxon>Ecdysozoa</taxon>
        <taxon>Arthropoda</taxon>
        <taxon>Crustacea</taxon>
        <taxon>Multicrustacea</taxon>
        <taxon>Malacostraca</taxon>
        <taxon>Eumalacostraca</taxon>
        <taxon>Eucarida</taxon>
        <taxon>Decapoda</taxon>
        <taxon>Pleocyemata</taxon>
        <taxon>Brachyura</taxon>
        <taxon>Eubrachyura</taxon>
        <taxon>Majoidea</taxon>
        <taxon>Majidae</taxon>
        <taxon>Chionoecetes</taxon>
    </lineage>
</organism>
<protein>
    <submittedName>
        <fullName evidence="2">Uncharacterized protein</fullName>
    </submittedName>
</protein>
<evidence type="ECO:0000256" key="1">
    <source>
        <dbReference type="SAM" id="MobiDB-lite"/>
    </source>
</evidence>
<reference evidence="2" key="1">
    <citation type="submission" date="2020-07" db="EMBL/GenBank/DDBJ databases">
        <title>The High-quality genome of the commercially important snow crab, Chionoecetes opilio.</title>
        <authorList>
            <person name="Jeong J.-H."/>
            <person name="Ryu S."/>
        </authorList>
    </citation>
    <scope>NUCLEOTIDE SEQUENCE</scope>
    <source>
        <strain evidence="2">MADBK_172401_WGS</strain>
        <tissue evidence="2">Digestive gland</tissue>
    </source>
</reference>
<keyword evidence="3" id="KW-1185">Reference proteome</keyword>